<proteinExistence type="predicted"/>
<evidence type="ECO:0000313" key="3">
    <source>
        <dbReference type="Proteomes" id="UP000596176"/>
    </source>
</evidence>
<dbReference type="Gene3D" id="3.40.50.1010">
    <property type="entry name" value="5'-nuclease"/>
    <property type="match status" value="1"/>
</dbReference>
<dbReference type="SUPFAM" id="SSF88723">
    <property type="entry name" value="PIN domain-like"/>
    <property type="match status" value="1"/>
</dbReference>
<dbReference type="PANTHER" id="PTHR36173">
    <property type="entry name" value="RIBONUCLEASE VAPC16-RELATED"/>
    <property type="match status" value="1"/>
</dbReference>
<dbReference type="PANTHER" id="PTHR36173:SF2">
    <property type="entry name" value="RIBONUCLEASE VAPC16"/>
    <property type="match status" value="1"/>
</dbReference>
<reference evidence="2 3" key="1">
    <citation type="submission" date="2021-01" db="EMBL/GenBank/DDBJ databases">
        <title>Chromosome sequence of Serratia proteamaculans strain 94 rif-r, isolated from spoiled beef.</title>
        <authorList>
            <person name="Zaytseva Y.V."/>
            <person name="Iablokov S.N."/>
            <person name="Klyukina A."/>
        </authorList>
    </citation>
    <scope>NUCLEOTIDE SEQUENCE [LARGE SCALE GENOMIC DNA]</scope>
    <source>
        <strain evidence="2 3">94 rif-r</strain>
    </source>
</reference>
<organism evidence="2 3">
    <name type="scientific">Serratia proteamaculans</name>
    <dbReference type="NCBI Taxonomy" id="28151"/>
    <lineage>
        <taxon>Bacteria</taxon>
        <taxon>Pseudomonadati</taxon>
        <taxon>Pseudomonadota</taxon>
        <taxon>Gammaproteobacteria</taxon>
        <taxon>Enterobacterales</taxon>
        <taxon>Yersiniaceae</taxon>
        <taxon>Serratia</taxon>
    </lineage>
</organism>
<name>A0A1W5DF68_SERPR</name>
<accession>A0A1W5DF68</accession>
<dbReference type="GeneID" id="83697807"/>
<dbReference type="CDD" id="cd09872">
    <property type="entry name" value="PIN_Sll0205-like"/>
    <property type="match status" value="1"/>
</dbReference>
<dbReference type="EMBL" id="CP068391">
    <property type="protein sequence ID" value="QQX54390.1"/>
    <property type="molecule type" value="Genomic_DNA"/>
</dbReference>
<protein>
    <submittedName>
        <fullName evidence="2">Type II toxin-antitoxin system VapC family toxin</fullName>
    </submittedName>
</protein>
<sequence length="128" mass="14258">MKRLLLDTHALLWWLIDDASLGENARRQIADPGNVVYVSAASIWEISIKRALGKLALPEDIFEVIDAEDFLPLPMAAFHGQQAGQLPPHHQDPFDRMLIAQAQAEGLTLISADAAFPQYGIRVFDARR</sequence>
<dbReference type="InterPro" id="IPR052919">
    <property type="entry name" value="TA_system_RNase"/>
</dbReference>
<feature type="domain" description="PIN" evidence="1">
    <location>
        <begin position="5"/>
        <end position="119"/>
    </location>
</feature>
<dbReference type="Proteomes" id="UP000596176">
    <property type="component" value="Chromosome"/>
</dbReference>
<dbReference type="InterPro" id="IPR041705">
    <property type="entry name" value="PIN_Sll0205"/>
</dbReference>
<dbReference type="RefSeq" id="WP_085115413.1">
    <property type="nucleotide sequence ID" value="NZ_CAMISL010000001.1"/>
</dbReference>
<evidence type="ECO:0000313" key="2">
    <source>
        <dbReference type="EMBL" id="QQX54390.1"/>
    </source>
</evidence>
<gene>
    <name evidence="2" type="ORF">JKX24_05060</name>
</gene>
<dbReference type="InterPro" id="IPR029060">
    <property type="entry name" value="PIN-like_dom_sf"/>
</dbReference>
<evidence type="ECO:0000259" key="1">
    <source>
        <dbReference type="Pfam" id="PF01850"/>
    </source>
</evidence>
<dbReference type="AlphaFoldDB" id="A0A1W5DF68"/>
<dbReference type="Pfam" id="PF01850">
    <property type="entry name" value="PIN"/>
    <property type="match status" value="1"/>
</dbReference>
<dbReference type="InterPro" id="IPR002716">
    <property type="entry name" value="PIN_dom"/>
</dbReference>